<keyword evidence="4" id="KW-1185">Reference proteome</keyword>
<dbReference type="InterPro" id="IPR050356">
    <property type="entry name" value="SulA_CellDiv_inhibitor"/>
</dbReference>
<evidence type="ECO:0000256" key="1">
    <source>
        <dbReference type="ARBA" id="ARBA00022763"/>
    </source>
</evidence>
<proteinExistence type="predicted"/>
<accession>A0A317FFT3</accession>
<protein>
    <recommendedName>
        <fullName evidence="2">DNA polymerase Y-family little finger domain-containing protein</fullName>
    </recommendedName>
</protein>
<dbReference type="GO" id="GO:0006281">
    <property type="term" value="P:DNA repair"/>
    <property type="evidence" value="ECO:0007669"/>
    <property type="project" value="InterPro"/>
</dbReference>
<dbReference type="Proteomes" id="UP000245765">
    <property type="component" value="Unassembled WGS sequence"/>
</dbReference>
<sequence>MRRAVEGLACLGFTACGVIAGAPGTALALARSGGAGVVPPGEEAAAVEHLPLSVLPIEPEVVTALSRMGLRRIGEVRRQPRGPLARRFGAATLHALEEAAGEVSAPISPIRPLPDFSASREFLEPLITREAIDVAVAALLRALCRRLEEAGRGARRVVLRAHRVDGAVQEVAVGTGLAARDPAHLGRLFAERLERLEPGFGFDRIALGAEATEAMTGLQGGFVRGAQETEDLARLFDRLAQRVQVWRLAPAESHWPEREVMRVPPTTGVLVPEGWPRSVRPVRLLRRPLEVGAMALLPDAPPSLLRIGKIGHRVRAAEGPERIEPEWWRARPDRPGRDYYRVELASGVRLWVCRSGFGAEARWFVQGRL</sequence>
<dbReference type="EMBL" id="QGNA01000002">
    <property type="protein sequence ID" value="PWS37655.1"/>
    <property type="molecule type" value="Genomic_DNA"/>
</dbReference>
<evidence type="ECO:0000259" key="2">
    <source>
        <dbReference type="Pfam" id="PF11799"/>
    </source>
</evidence>
<dbReference type="InterPro" id="IPR017961">
    <property type="entry name" value="DNA_pol_Y-fam_little_finger"/>
</dbReference>
<keyword evidence="1" id="KW-0227">DNA damage</keyword>
<gene>
    <name evidence="3" type="ORF">DFH01_12625</name>
</gene>
<dbReference type="CDD" id="cd03468">
    <property type="entry name" value="PolY_like"/>
    <property type="match status" value="1"/>
</dbReference>
<dbReference type="Pfam" id="PF11799">
    <property type="entry name" value="IMS_C"/>
    <property type="match status" value="1"/>
</dbReference>
<name>A0A317FFT3_9PROT</name>
<feature type="domain" description="DNA polymerase Y-family little finger" evidence="2">
    <location>
        <begin position="116"/>
        <end position="203"/>
    </location>
</feature>
<evidence type="ECO:0000313" key="4">
    <source>
        <dbReference type="Proteomes" id="UP000245765"/>
    </source>
</evidence>
<dbReference type="InterPro" id="IPR043502">
    <property type="entry name" value="DNA/RNA_pol_sf"/>
</dbReference>
<comment type="caution">
    <text evidence="3">The sequence shown here is derived from an EMBL/GenBank/DDBJ whole genome shotgun (WGS) entry which is preliminary data.</text>
</comment>
<reference evidence="4" key="1">
    <citation type="submission" date="2018-05" db="EMBL/GenBank/DDBJ databases">
        <authorList>
            <person name="Du Z."/>
            <person name="Wang X."/>
        </authorList>
    </citation>
    <scope>NUCLEOTIDE SEQUENCE [LARGE SCALE GENOMIC DNA]</scope>
    <source>
        <strain evidence="4">CQN31</strain>
    </source>
</reference>
<dbReference type="PANTHER" id="PTHR35369">
    <property type="entry name" value="BLR3025 PROTEIN-RELATED"/>
    <property type="match status" value="1"/>
</dbReference>
<dbReference type="AlphaFoldDB" id="A0A317FFT3"/>
<organism evidence="3 4">
    <name type="scientific">Falsiroseomonas bella</name>
    <dbReference type="NCBI Taxonomy" id="2184016"/>
    <lineage>
        <taxon>Bacteria</taxon>
        <taxon>Pseudomonadati</taxon>
        <taxon>Pseudomonadota</taxon>
        <taxon>Alphaproteobacteria</taxon>
        <taxon>Acetobacterales</taxon>
        <taxon>Roseomonadaceae</taxon>
        <taxon>Falsiroseomonas</taxon>
    </lineage>
</organism>
<dbReference type="SUPFAM" id="SSF56672">
    <property type="entry name" value="DNA/RNA polymerases"/>
    <property type="match status" value="1"/>
</dbReference>
<evidence type="ECO:0000313" key="3">
    <source>
        <dbReference type="EMBL" id="PWS37655.1"/>
    </source>
</evidence>
<dbReference type="GO" id="GO:0003684">
    <property type="term" value="F:damaged DNA binding"/>
    <property type="evidence" value="ECO:0007669"/>
    <property type="project" value="InterPro"/>
</dbReference>
<dbReference type="PANTHER" id="PTHR35369:SF2">
    <property type="entry name" value="BLR3025 PROTEIN"/>
    <property type="match status" value="1"/>
</dbReference>